<name>A0ABQ6FHS7_9RHOO</name>
<dbReference type="Proteomes" id="UP001157167">
    <property type="component" value="Unassembled WGS sequence"/>
</dbReference>
<evidence type="ECO:0000313" key="3">
    <source>
        <dbReference type="Proteomes" id="UP001157167"/>
    </source>
</evidence>
<sequence>MTHLHSGWRALAPAVASLALLLCPAPAPADENEPGKAKLGIEYELENGARNAWQSRSLTLVPGITLDNPWIHMVEALIEGAHEHDSGERSTERKLAIRLRHNFTLGPDTRLVLRALAGHAVQGDEKYFYWYAEPSFRYAIGPVELMLGYRHQRALDAGKDHDLHKLRLGPSFELSENAELEFRWARSWNMHTGAHVSDAYIVEGTWRF</sequence>
<evidence type="ECO:0000256" key="1">
    <source>
        <dbReference type="SAM" id="SignalP"/>
    </source>
</evidence>
<evidence type="ECO:0008006" key="4">
    <source>
        <dbReference type="Google" id="ProtNLM"/>
    </source>
</evidence>
<protein>
    <recommendedName>
        <fullName evidence="4">Porin family protein</fullName>
    </recommendedName>
</protein>
<feature type="signal peptide" evidence="1">
    <location>
        <begin position="1"/>
        <end position="29"/>
    </location>
</feature>
<proteinExistence type="predicted"/>
<gene>
    <name evidence="2" type="ORF">GCM10007933_37140</name>
</gene>
<keyword evidence="3" id="KW-1185">Reference proteome</keyword>
<dbReference type="EMBL" id="BSPX01000079">
    <property type="protein sequence ID" value="GLT24240.1"/>
    <property type="molecule type" value="Genomic_DNA"/>
</dbReference>
<dbReference type="RefSeq" id="WP_284189403.1">
    <property type="nucleotide sequence ID" value="NZ_BSPX01000079.1"/>
</dbReference>
<organism evidence="2 3">
    <name type="scientific">Zoogloea oryzae</name>
    <dbReference type="NCBI Taxonomy" id="310767"/>
    <lineage>
        <taxon>Bacteria</taxon>
        <taxon>Pseudomonadati</taxon>
        <taxon>Pseudomonadota</taxon>
        <taxon>Betaproteobacteria</taxon>
        <taxon>Rhodocyclales</taxon>
        <taxon>Zoogloeaceae</taxon>
        <taxon>Zoogloea</taxon>
    </lineage>
</organism>
<comment type="caution">
    <text evidence="2">The sequence shown here is derived from an EMBL/GenBank/DDBJ whole genome shotgun (WGS) entry which is preliminary data.</text>
</comment>
<feature type="chain" id="PRO_5046929371" description="Porin family protein" evidence="1">
    <location>
        <begin position="30"/>
        <end position="208"/>
    </location>
</feature>
<keyword evidence="1" id="KW-0732">Signal</keyword>
<reference evidence="3" key="1">
    <citation type="journal article" date="2019" name="Int. J. Syst. Evol. Microbiol.">
        <title>The Global Catalogue of Microorganisms (GCM) 10K type strain sequencing project: providing services to taxonomists for standard genome sequencing and annotation.</title>
        <authorList>
            <consortium name="The Broad Institute Genomics Platform"/>
            <consortium name="The Broad Institute Genome Sequencing Center for Infectious Disease"/>
            <person name="Wu L."/>
            <person name="Ma J."/>
        </authorList>
    </citation>
    <scope>NUCLEOTIDE SEQUENCE [LARGE SCALE GENOMIC DNA]</scope>
    <source>
        <strain evidence="3">NBRC 102407</strain>
    </source>
</reference>
<accession>A0ABQ6FHS7</accession>
<evidence type="ECO:0000313" key="2">
    <source>
        <dbReference type="EMBL" id="GLT24240.1"/>
    </source>
</evidence>